<protein>
    <submittedName>
        <fullName evidence="1">Uncharacterized protein</fullName>
    </submittedName>
</protein>
<dbReference type="Proteomes" id="UP000215127">
    <property type="component" value="Chromosome 6"/>
</dbReference>
<sequence>MAFIYYDECEPRNPLLSVRQFDKPSDRKERLRRFLSFCLAIDYNLTEETPDKLSKEDLFIFVDLARRCFLFGLTPGTPARGPQITGNAFAYPYLKPRDFNVADTVVQQELLDPAVALGIPCSVVVVMLRSFVGSFSLLQPGYRAQISWLSVTTGTDNLAARFFMERNVLFDALLPPSPHLSGFRGLLGCRMNGVHGDFFEAIRGPNDYDTTALGDNKLANEARSPKPPTAPENDRQEEGCLEVCWVCKRALLMVKCISPSEDDSWVVRLLRYWVKPREGRLCGRWV</sequence>
<name>A0A1X7RWS7_ZYMT9</name>
<gene>
    <name evidence="1" type="ORF">ZT3D7_G7049</name>
</gene>
<keyword evidence="2" id="KW-1185">Reference proteome</keyword>
<evidence type="ECO:0000313" key="1">
    <source>
        <dbReference type="EMBL" id="SMQ51896.1"/>
    </source>
</evidence>
<accession>A0A1X7RWS7</accession>
<organism evidence="1 2">
    <name type="scientific">Zymoseptoria tritici (strain ST99CH_3D7)</name>
    <dbReference type="NCBI Taxonomy" id="1276538"/>
    <lineage>
        <taxon>Eukaryota</taxon>
        <taxon>Fungi</taxon>
        <taxon>Dikarya</taxon>
        <taxon>Ascomycota</taxon>
        <taxon>Pezizomycotina</taxon>
        <taxon>Dothideomycetes</taxon>
        <taxon>Dothideomycetidae</taxon>
        <taxon>Mycosphaerellales</taxon>
        <taxon>Mycosphaerellaceae</taxon>
        <taxon>Zymoseptoria</taxon>
    </lineage>
</organism>
<reference evidence="1 2" key="1">
    <citation type="submission" date="2016-06" db="EMBL/GenBank/DDBJ databases">
        <authorList>
            <person name="Kjaerup R.B."/>
            <person name="Dalgaard T.S."/>
            <person name="Juul-Madsen H.R."/>
        </authorList>
    </citation>
    <scope>NUCLEOTIDE SEQUENCE [LARGE SCALE GENOMIC DNA]</scope>
</reference>
<dbReference type="AlphaFoldDB" id="A0A1X7RWS7"/>
<proteinExistence type="predicted"/>
<evidence type="ECO:0000313" key="2">
    <source>
        <dbReference type="Proteomes" id="UP000215127"/>
    </source>
</evidence>
<dbReference type="EMBL" id="LT853697">
    <property type="protein sequence ID" value="SMQ51896.1"/>
    <property type="molecule type" value="Genomic_DNA"/>
</dbReference>